<accession>A0ACC0KER4</accession>
<organism evidence="1 2">
    <name type="scientific">Choristoneura fumiferana</name>
    <name type="common">Spruce budworm moth</name>
    <name type="synonym">Archips fumiferana</name>
    <dbReference type="NCBI Taxonomy" id="7141"/>
    <lineage>
        <taxon>Eukaryota</taxon>
        <taxon>Metazoa</taxon>
        <taxon>Ecdysozoa</taxon>
        <taxon>Arthropoda</taxon>
        <taxon>Hexapoda</taxon>
        <taxon>Insecta</taxon>
        <taxon>Pterygota</taxon>
        <taxon>Neoptera</taxon>
        <taxon>Endopterygota</taxon>
        <taxon>Lepidoptera</taxon>
        <taxon>Glossata</taxon>
        <taxon>Ditrysia</taxon>
        <taxon>Tortricoidea</taxon>
        <taxon>Tortricidae</taxon>
        <taxon>Tortricinae</taxon>
        <taxon>Choristoneura</taxon>
    </lineage>
</organism>
<dbReference type="Proteomes" id="UP001064048">
    <property type="component" value="Chromosome 5"/>
</dbReference>
<protein>
    <submittedName>
        <fullName evidence="1">Uncharacterized protein</fullName>
    </submittedName>
</protein>
<evidence type="ECO:0000313" key="2">
    <source>
        <dbReference type="Proteomes" id="UP001064048"/>
    </source>
</evidence>
<evidence type="ECO:0000313" key="1">
    <source>
        <dbReference type="EMBL" id="KAI8434715.1"/>
    </source>
</evidence>
<sequence>MVNYKRVVCEVALVAALVAVAGAAPAPPAPDCHYDQRQNGSENYRLNIDGVVIAVAPADSLLAAASEIDLSDLLDLTDYPEHSSASPLEPKPEDSKPQDSKPSEAKPEGEKPSDLSTLDVSQNTAKPQKKEAFNRKQEKAQRKLGYRIDDPRSLSHGALPTSLTARVRPRIPVLPQRRGSTGRAVSAREVTLAHAMFHILAFCLLAAAAAAPATYDQRQDGDFNVRADVQNVVLVVAYPSKMKVPISELFDSFKNANKEYGFQERADVRITEAFVEPNTPYRVDIGSDSERYADSDGRNVEVVIAGRRRLEAEPTVELDGEKEEYKLLGALEQCGPEGERDPVTLACRPRAPEPEPSPMQPNEPQKPEEHEKTEPAVVSV</sequence>
<dbReference type="EMBL" id="CM046105">
    <property type="protein sequence ID" value="KAI8434715.1"/>
    <property type="molecule type" value="Genomic_DNA"/>
</dbReference>
<keyword evidence="2" id="KW-1185">Reference proteome</keyword>
<gene>
    <name evidence="1" type="ORF">MSG28_003241</name>
</gene>
<reference evidence="1 2" key="1">
    <citation type="journal article" date="2022" name="Genome Biol. Evol.">
        <title>The Spruce Budworm Genome: Reconstructing the Evolutionary History of Antifreeze Proteins.</title>
        <authorList>
            <person name="Beliveau C."/>
            <person name="Gagne P."/>
            <person name="Picq S."/>
            <person name="Vernygora O."/>
            <person name="Keeling C.I."/>
            <person name="Pinkney K."/>
            <person name="Doucet D."/>
            <person name="Wen F."/>
            <person name="Johnston J.S."/>
            <person name="Maaroufi H."/>
            <person name="Boyle B."/>
            <person name="Laroche J."/>
            <person name="Dewar K."/>
            <person name="Juretic N."/>
            <person name="Blackburn G."/>
            <person name="Nisole A."/>
            <person name="Brunet B."/>
            <person name="Brandao M."/>
            <person name="Lumley L."/>
            <person name="Duan J."/>
            <person name="Quan G."/>
            <person name="Lucarotti C.J."/>
            <person name="Roe A.D."/>
            <person name="Sperling F.A.H."/>
            <person name="Levesque R.C."/>
            <person name="Cusson M."/>
        </authorList>
    </citation>
    <scope>NUCLEOTIDE SEQUENCE [LARGE SCALE GENOMIC DNA]</scope>
    <source>
        <strain evidence="1">Glfc:IPQL:Cfum</strain>
    </source>
</reference>
<name>A0ACC0KER4_CHOFU</name>
<proteinExistence type="predicted"/>
<comment type="caution">
    <text evidence="1">The sequence shown here is derived from an EMBL/GenBank/DDBJ whole genome shotgun (WGS) entry which is preliminary data.</text>
</comment>